<evidence type="ECO:0000256" key="1">
    <source>
        <dbReference type="SAM" id="Coils"/>
    </source>
</evidence>
<name>R7RYG0_STEHR</name>
<feature type="region of interest" description="Disordered" evidence="2">
    <location>
        <begin position="293"/>
        <end position="312"/>
    </location>
</feature>
<evidence type="ECO:0000313" key="4">
    <source>
        <dbReference type="Proteomes" id="UP000053927"/>
    </source>
</evidence>
<gene>
    <name evidence="3" type="ORF">STEHIDRAFT_150828</name>
</gene>
<feature type="compositionally biased region" description="Basic and acidic residues" evidence="2">
    <location>
        <begin position="225"/>
        <end position="241"/>
    </location>
</feature>
<feature type="coiled-coil region" evidence="1">
    <location>
        <begin position="252"/>
        <end position="282"/>
    </location>
</feature>
<keyword evidence="4" id="KW-1185">Reference proteome</keyword>
<keyword evidence="1" id="KW-0175">Coiled coil</keyword>
<sequence>MSLLFSHFTALDERIQLHYQGSSRFVILSKVTDDAWIVHLGLAREGRWWKGSWEEGDILEIAGKRILPKNLEALADNLATKLIDDDLEVENWDPLVARGDKAMKLTLGPSGKKPLRINLVEMSANDAAIFAVGEFISIALQAQSRQCHINPSNYDGALSLSNKKHRRSQSIDQDRATSPIETPSSPGPSTQGTQEASQRLDRKRSNATFRIPTERSTQTAGSSKSQDKPKGRGKAKEKEKSAPTPPLAVQPSAAELAALEEVRQLKEELKRQKSLVASASLARVGSNAGLMSRSVIPAQPRRKGASLANPNKKARKLEELEFASDSD</sequence>
<dbReference type="GeneID" id="18800111"/>
<organism evidence="3 4">
    <name type="scientific">Stereum hirsutum (strain FP-91666)</name>
    <name type="common">White-rot fungus</name>
    <dbReference type="NCBI Taxonomy" id="721885"/>
    <lineage>
        <taxon>Eukaryota</taxon>
        <taxon>Fungi</taxon>
        <taxon>Dikarya</taxon>
        <taxon>Basidiomycota</taxon>
        <taxon>Agaricomycotina</taxon>
        <taxon>Agaricomycetes</taxon>
        <taxon>Russulales</taxon>
        <taxon>Stereaceae</taxon>
        <taxon>Stereum</taxon>
    </lineage>
</organism>
<dbReference type="KEGG" id="shs:STEHIDRAFT_150828"/>
<dbReference type="AlphaFoldDB" id="R7RYG0"/>
<feature type="region of interest" description="Disordered" evidence="2">
    <location>
        <begin position="158"/>
        <end position="251"/>
    </location>
</feature>
<feature type="compositionally biased region" description="Polar residues" evidence="2">
    <location>
        <begin position="179"/>
        <end position="197"/>
    </location>
</feature>
<protein>
    <submittedName>
        <fullName evidence="3">Uncharacterized protein</fullName>
    </submittedName>
</protein>
<accession>R7RYG0</accession>
<proteinExistence type="predicted"/>
<dbReference type="eggNOG" id="ENOG502SQ4F">
    <property type="taxonomic scope" value="Eukaryota"/>
</dbReference>
<reference evidence="4" key="1">
    <citation type="journal article" date="2012" name="Science">
        <title>The Paleozoic origin of enzymatic lignin decomposition reconstructed from 31 fungal genomes.</title>
        <authorList>
            <person name="Floudas D."/>
            <person name="Binder M."/>
            <person name="Riley R."/>
            <person name="Barry K."/>
            <person name="Blanchette R.A."/>
            <person name="Henrissat B."/>
            <person name="Martinez A.T."/>
            <person name="Otillar R."/>
            <person name="Spatafora J.W."/>
            <person name="Yadav J.S."/>
            <person name="Aerts A."/>
            <person name="Benoit I."/>
            <person name="Boyd A."/>
            <person name="Carlson A."/>
            <person name="Copeland A."/>
            <person name="Coutinho P.M."/>
            <person name="de Vries R.P."/>
            <person name="Ferreira P."/>
            <person name="Findley K."/>
            <person name="Foster B."/>
            <person name="Gaskell J."/>
            <person name="Glotzer D."/>
            <person name="Gorecki P."/>
            <person name="Heitman J."/>
            <person name="Hesse C."/>
            <person name="Hori C."/>
            <person name="Igarashi K."/>
            <person name="Jurgens J.A."/>
            <person name="Kallen N."/>
            <person name="Kersten P."/>
            <person name="Kohler A."/>
            <person name="Kuees U."/>
            <person name="Kumar T.K.A."/>
            <person name="Kuo A."/>
            <person name="LaButti K."/>
            <person name="Larrondo L.F."/>
            <person name="Lindquist E."/>
            <person name="Ling A."/>
            <person name="Lombard V."/>
            <person name="Lucas S."/>
            <person name="Lundell T."/>
            <person name="Martin R."/>
            <person name="McLaughlin D.J."/>
            <person name="Morgenstern I."/>
            <person name="Morin E."/>
            <person name="Murat C."/>
            <person name="Nagy L.G."/>
            <person name="Nolan M."/>
            <person name="Ohm R.A."/>
            <person name="Patyshakuliyeva A."/>
            <person name="Rokas A."/>
            <person name="Ruiz-Duenas F.J."/>
            <person name="Sabat G."/>
            <person name="Salamov A."/>
            <person name="Samejima M."/>
            <person name="Schmutz J."/>
            <person name="Slot J.C."/>
            <person name="St John F."/>
            <person name="Stenlid J."/>
            <person name="Sun H."/>
            <person name="Sun S."/>
            <person name="Syed K."/>
            <person name="Tsang A."/>
            <person name="Wiebenga A."/>
            <person name="Young D."/>
            <person name="Pisabarro A."/>
            <person name="Eastwood D.C."/>
            <person name="Martin F."/>
            <person name="Cullen D."/>
            <person name="Grigoriev I.V."/>
            <person name="Hibbett D.S."/>
        </authorList>
    </citation>
    <scope>NUCLEOTIDE SEQUENCE [LARGE SCALE GENOMIC DNA]</scope>
    <source>
        <strain evidence="4">FP-91666</strain>
    </source>
</reference>
<evidence type="ECO:0000256" key="2">
    <source>
        <dbReference type="SAM" id="MobiDB-lite"/>
    </source>
</evidence>
<evidence type="ECO:0000313" key="3">
    <source>
        <dbReference type="EMBL" id="EIM79940.1"/>
    </source>
</evidence>
<dbReference type="OMA" id="WEERDVI"/>
<dbReference type="OrthoDB" id="3164380at2759"/>
<feature type="compositionally biased region" description="Polar residues" evidence="2">
    <location>
        <begin position="214"/>
        <end position="224"/>
    </location>
</feature>
<dbReference type="EMBL" id="JH687400">
    <property type="protein sequence ID" value="EIM79940.1"/>
    <property type="molecule type" value="Genomic_DNA"/>
</dbReference>
<dbReference type="RefSeq" id="XP_007310929.1">
    <property type="nucleotide sequence ID" value="XM_007310867.1"/>
</dbReference>
<dbReference type="Proteomes" id="UP000053927">
    <property type="component" value="Unassembled WGS sequence"/>
</dbReference>